<sequence>MFICYKNKRYAVFLHKIRFPKNILFSDRTFTAFNVNFIFIRYKLV</sequence>
<dbReference type="AlphaFoldDB" id="G4AAS5"/>
<comment type="caution">
    <text evidence="1">The sequence shown here is derived from an EMBL/GenBank/DDBJ whole genome shotgun (WGS) entry which is preliminary data.</text>
</comment>
<name>G4AAS5_AGGAC</name>
<evidence type="ECO:0000313" key="1">
    <source>
        <dbReference type="EMBL" id="EGY32687.1"/>
    </source>
</evidence>
<accession>G4AAS5</accession>
<dbReference type="PATRIC" id="fig|907488.3.peg.1914"/>
<reference evidence="1 2" key="1">
    <citation type="submission" date="2010-10" db="EMBL/GenBank/DDBJ databases">
        <authorList>
            <person name="Chen C."/>
            <person name="Kittichotirat W."/>
            <person name="Asikainen S."/>
            <person name="Bumgarner R."/>
        </authorList>
    </citation>
    <scope>NUCLEOTIDE SEQUENCE [LARGE SCALE GENOMIC DNA]</scope>
    <source>
        <strain evidence="1 2">SC1083</strain>
    </source>
</reference>
<evidence type="ECO:0000313" key="2">
    <source>
        <dbReference type="Proteomes" id="UP000005508"/>
    </source>
</evidence>
<dbReference type="EMBL" id="AEJM01000041">
    <property type="protein sequence ID" value="EGY32687.1"/>
    <property type="molecule type" value="Genomic_DNA"/>
</dbReference>
<protein>
    <submittedName>
        <fullName evidence="1">Uncharacterized protein</fullName>
    </submittedName>
</protein>
<organism evidence="1 2">
    <name type="scientific">Aggregatibacter actinomycetemcomitans serotype e str. SC1083</name>
    <dbReference type="NCBI Taxonomy" id="907488"/>
    <lineage>
        <taxon>Bacteria</taxon>
        <taxon>Pseudomonadati</taxon>
        <taxon>Pseudomonadota</taxon>
        <taxon>Gammaproteobacteria</taxon>
        <taxon>Pasteurellales</taxon>
        <taxon>Pasteurellaceae</taxon>
        <taxon>Aggregatibacter</taxon>
    </lineage>
</organism>
<proteinExistence type="predicted"/>
<dbReference type="Proteomes" id="UP000005508">
    <property type="component" value="Unassembled WGS sequence"/>
</dbReference>
<gene>
    <name evidence="1" type="ORF">SC1083_1951</name>
</gene>